<dbReference type="PANTHER" id="PTHR24171:SF8">
    <property type="entry name" value="BRCA1-ASSOCIATED RING DOMAIN PROTEIN 1"/>
    <property type="match status" value="1"/>
</dbReference>
<dbReference type="AlphaFoldDB" id="A0A835Z8V9"/>
<keyword evidence="2 3" id="KW-0040">ANK repeat</keyword>
<keyword evidence="1" id="KW-0677">Repeat</keyword>
<dbReference type="Proteomes" id="UP000664859">
    <property type="component" value="Unassembled WGS sequence"/>
</dbReference>
<evidence type="ECO:0000256" key="3">
    <source>
        <dbReference type="PROSITE-ProRule" id="PRU00023"/>
    </source>
</evidence>
<protein>
    <submittedName>
        <fullName evidence="6">Ankyrin repeat-containing domain protein</fullName>
    </submittedName>
</protein>
<dbReference type="InterPro" id="IPR003613">
    <property type="entry name" value="Ubox_domain"/>
</dbReference>
<feature type="repeat" description="ANK" evidence="3">
    <location>
        <begin position="72"/>
        <end position="104"/>
    </location>
</feature>
<feature type="region of interest" description="Disordered" evidence="4">
    <location>
        <begin position="429"/>
        <end position="479"/>
    </location>
</feature>
<dbReference type="GO" id="GO:0085020">
    <property type="term" value="P:protein K6-linked ubiquitination"/>
    <property type="evidence" value="ECO:0007669"/>
    <property type="project" value="TreeGrafter"/>
</dbReference>
<organism evidence="6 7">
    <name type="scientific">Tribonema minus</name>
    <dbReference type="NCBI Taxonomy" id="303371"/>
    <lineage>
        <taxon>Eukaryota</taxon>
        <taxon>Sar</taxon>
        <taxon>Stramenopiles</taxon>
        <taxon>Ochrophyta</taxon>
        <taxon>PX clade</taxon>
        <taxon>Xanthophyceae</taxon>
        <taxon>Tribonematales</taxon>
        <taxon>Tribonemataceae</taxon>
        <taxon>Tribonema</taxon>
    </lineage>
</organism>
<feature type="region of interest" description="Disordered" evidence="4">
    <location>
        <begin position="280"/>
        <end position="332"/>
    </location>
</feature>
<dbReference type="SMART" id="SM00248">
    <property type="entry name" value="ANK"/>
    <property type="match status" value="3"/>
</dbReference>
<evidence type="ECO:0000313" key="6">
    <source>
        <dbReference type="EMBL" id="KAG5188776.1"/>
    </source>
</evidence>
<evidence type="ECO:0000256" key="1">
    <source>
        <dbReference type="ARBA" id="ARBA00022737"/>
    </source>
</evidence>
<proteinExistence type="predicted"/>
<dbReference type="SMART" id="SM00504">
    <property type="entry name" value="Ubox"/>
    <property type="match status" value="1"/>
</dbReference>
<evidence type="ECO:0000313" key="7">
    <source>
        <dbReference type="Proteomes" id="UP000664859"/>
    </source>
</evidence>
<evidence type="ECO:0000256" key="2">
    <source>
        <dbReference type="ARBA" id="ARBA00023043"/>
    </source>
</evidence>
<dbReference type="Gene3D" id="3.30.40.10">
    <property type="entry name" value="Zinc/RING finger domain, C3HC4 (zinc finger)"/>
    <property type="match status" value="1"/>
</dbReference>
<dbReference type="InterPro" id="IPR036770">
    <property type="entry name" value="Ankyrin_rpt-contain_sf"/>
</dbReference>
<accession>A0A835Z8V9</accession>
<dbReference type="InterPro" id="IPR002110">
    <property type="entry name" value="Ankyrin_rpt"/>
</dbReference>
<reference evidence="6" key="1">
    <citation type="submission" date="2021-02" db="EMBL/GenBank/DDBJ databases">
        <title>First Annotated Genome of the Yellow-green Alga Tribonema minus.</title>
        <authorList>
            <person name="Mahan K.M."/>
        </authorList>
    </citation>
    <scope>NUCLEOTIDE SEQUENCE</scope>
    <source>
        <strain evidence="6">UTEX B ZZ1240</strain>
    </source>
</reference>
<dbReference type="Gene3D" id="1.25.40.20">
    <property type="entry name" value="Ankyrin repeat-containing domain"/>
    <property type="match status" value="1"/>
</dbReference>
<sequence length="479" mass="49372">MACGYGVEQMVHALLKAGADPNTTNCYTWTPLLEACHKGFEGIALALLKAGADVSHIPSEGASNSAQFLRGPPQTPLGEAARAGHVGICRALLSSGADKDTTNAIGWTPLHEDAANATGWTLLHEACFYSSPFVVVVVTLLLEHACFYSHVDVVTLLLTHGADATRPNSQGALPFHMTTAPAIRDAIQAMAPPAAVSDVTLPTLVFAVDEETGQMFIGLQTPKSAENGAGDVPTSSEKKGSPKGGRGGHGSRGGGGGGGGATASERGSAAHRLLHSGTMLGNLPSLATTGEAPPVPEVAEAKKSHSSSSNSAQHHSTAQQQRRSSTGSSVEARTAAALAVDAPPNFKCNLSRRLMRDPVRTPYGNVYDRAMIAMWLQQQGSIDPLTGQPLVEAELKEDGELKSAIESWVQAHTPSTTAPAAETKSCATQQAPAAPGATSATLTDKRGLGATSKPLAATAPVSPLAAKGTVDEDDGLYEF</sequence>
<dbReference type="SUPFAM" id="SSF57850">
    <property type="entry name" value="RING/U-box"/>
    <property type="match status" value="1"/>
</dbReference>
<name>A0A835Z8V9_9STRA</name>
<dbReference type="PROSITE" id="PS50297">
    <property type="entry name" value="ANK_REP_REGION"/>
    <property type="match status" value="1"/>
</dbReference>
<dbReference type="PROSITE" id="PS51698">
    <property type="entry name" value="U_BOX"/>
    <property type="match status" value="1"/>
</dbReference>
<dbReference type="EMBL" id="JAFCMP010000064">
    <property type="protein sequence ID" value="KAG5188776.1"/>
    <property type="molecule type" value="Genomic_DNA"/>
</dbReference>
<dbReference type="GO" id="GO:0004842">
    <property type="term" value="F:ubiquitin-protein transferase activity"/>
    <property type="evidence" value="ECO:0007669"/>
    <property type="project" value="InterPro"/>
</dbReference>
<keyword evidence="7" id="KW-1185">Reference proteome</keyword>
<evidence type="ECO:0000256" key="4">
    <source>
        <dbReference type="SAM" id="MobiDB-lite"/>
    </source>
</evidence>
<dbReference type="InterPro" id="IPR013083">
    <property type="entry name" value="Znf_RING/FYVE/PHD"/>
</dbReference>
<comment type="caution">
    <text evidence="6">The sequence shown here is derived from an EMBL/GenBank/DDBJ whole genome shotgun (WGS) entry which is preliminary data.</text>
</comment>
<dbReference type="Pfam" id="PF04564">
    <property type="entry name" value="U-box"/>
    <property type="match status" value="1"/>
</dbReference>
<gene>
    <name evidence="6" type="ORF">JKP88DRAFT_353320</name>
</gene>
<feature type="region of interest" description="Disordered" evidence="4">
    <location>
        <begin position="218"/>
        <end position="268"/>
    </location>
</feature>
<feature type="compositionally biased region" description="Low complexity" evidence="4">
    <location>
        <begin position="429"/>
        <end position="442"/>
    </location>
</feature>
<dbReference type="Pfam" id="PF00023">
    <property type="entry name" value="Ank"/>
    <property type="match status" value="1"/>
</dbReference>
<evidence type="ECO:0000259" key="5">
    <source>
        <dbReference type="PROSITE" id="PS51698"/>
    </source>
</evidence>
<dbReference type="Pfam" id="PF13637">
    <property type="entry name" value="Ank_4"/>
    <property type="match status" value="1"/>
</dbReference>
<dbReference type="OrthoDB" id="20872at2759"/>
<dbReference type="SUPFAM" id="SSF48403">
    <property type="entry name" value="Ankyrin repeat"/>
    <property type="match status" value="1"/>
</dbReference>
<dbReference type="PROSITE" id="PS50088">
    <property type="entry name" value="ANK_REPEAT"/>
    <property type="match status" value="1"/>
</dbReference>
<feature type="compositionally biased region" description="Gly residues" evidence="4">
    <location>
        <begin position="242"/>
        <end position="261"/>
    </location>
</feature>
<feature type="compositionally biased region" description="Low complexity" evidence="4">
    <location>
        <begin position="306"/>
        <end position="329"/>
    </location>
</feature>
<feature type="domain" description="U-box" evidence="5">
    <location>
        <begin position="341"/>
        <end position="415"/>
    </location>
</feature>
<dbReference type="PANTHER" id="PTHR24171">
    <property type="entry name" value="ANKYRIN REPEAT DOMAIN-CONTAINING PROTEIN 39-RELATED"/>
    <property type="match status" value="1"/>
</dbReference>